<dbReference type="SMART" id="SM00342">
    <property type="entry name" value="HTH_ARAC"/>
    <property type="match status" value="1"/>
</dbReference>
<gene>
    <name evidence="5" type="ORF">SacazDRAFT_04440</name>
</gene>
<dbReference type="PANTHER" id="PTHR46796">
    <property type="entry name" value="HTH-TYPE TRANSCRIPTIONAL ACTIVATOR RHAS-RELATED"/>
    <property type="match status" value="1"/>
</dbReference>
<dbReference type="Pfam" id="PF12833">
    <property type="entry name" value="HTH_18"/>
    <property type="match status" value="1"/>
</dbReference>
<organism evidence="5 6">
    <name type="scientific">Saccharomonospora azurea NA-128</name>
    <dbReference type="NCBI Taxonomy" id="882081"/>
    <lineage>
        <taxon>Bacteria</taxon>
        <taxon>Bacillati</taxon>
        <taxon>Actinomycetota</taxon>
        <taxon>Actinomycetes</taxon>
        <taxon>Pseudonocardiales</taxon>
        <taxon>Pseudonocardiaceae</taxon>
        <taxon>Saccharomonospora</taxon>
    </lineage>
</organism>
<evidence type="ECO:0000256" key="2">
    <source>
        <dbReference type="ARBA" id="ARBA00023125"/>
    </source>
</evidence>
<keyword evidence="1" id="KW-0805">Transcription regulation</keyword>
<protein>
    <submittedName>
        <fullName evidence="5">DNA-binding domain-containing protein, AraC-type</fullName>
    </submittedName>
</protein>
<dbReference type="GO" id="GO:0043565">
    <property type="term" value="F:sequence-specific DNA binding"/>
    <property type="evidence" value="ECO:0007669"/>
    <property type="project" value="InterPro"/>
</dbReference>
<reference evidence="5 6" key="1">
    <citation type="journal article" date="2012" name="Stand. Genomic Sci.">
        <title>Genome sequence of the soil bacterium Saccharomonospora azurea type strain (NA-128(T)).</title>
        <authorList>
            <person name="Klenk H.P."/>
            <person name="Held B."/>
            <person name="Lucas S."/>
            <person name="Lapidus A."/>
            <person name="Copeland A."/>
            <person name="Hammon N."/>
            <person name="Pitluck S."/>
            <person name="Goodwin L.A."/>
            <person name="Han C."/>
            <person name="Tapia R."/>
            <person name="Brambilla E.M."/>
            <person name="Potter G."/>
            <person name="Land M."/>
            <person name="Ivanova N."/>
            <person name="Rohde M."/>
            <person name="Goker M."/>
            <person name="Detter J.C."/>
            <person name="Kyrpides N.C."/>
            <person name="Woyke T."/>
        </authorList>
    </citation>
    <scope>NUCLEOTIDE SEQUENCE [LARGE SCALE GENOMIC DNA]</scope>
    <source>
        <strain evidence="5 6">NA-128</strain>
    </source>
</reference>
<dbReference type="Gene3D" id="1.10.10.60">
    <property type="entry name" value="Homeodomain-like"/>
    <property type="match status" value="1"/>
</dbReference>
<accession>H8G603</accession>
<dbReference type="OrthoDB" id="9799345at2"/>
<dbReference type="PRINTS" id="PR00032">
    <property type="entry name" value="HTHARAC"/>
</dbReference>
<evidence type="ECO:0000259" key="4">
    <source>
        <dbReference type="PROSITE" id="PS01124"/>
    </source>
</evidence>
<dbReference type="GO" id="GO:0003700">
    <property type="term" value="F:DNA-binding transcription factor activity"/>
    <property type="evidence" value="ECO:0007669"/>
    <property type="project" value="InterPro"/>
</dbReference>
<evidence type="ECO:0000256" key="1">
    <source>
        <dbReference type="ARBA" id="ARBA00023015"/>
    </source>
</evidence>
<feature type="domain" description="HTH araC/xylS-type" evidence="4">
    <location>
        <begin position="213"/>
        <end position="314"/>
    </location>
</feature>
<dbReference type="HOGENOM" id="CLU_049704_1_1_11"/>
<keyword evidence="2 5" id="KW-0238">DNA-binding</keyword>
<keyword evidence="3" id="KW-0804">Transcription</keyword>
<dbReference type="InterPro" id="IPR050204">
    <property type="entry name" value="AraC_XylS_family_regulators"/>
</dbReference>
<dbReference type="InterPro" id="IPR020449">
    <property type="entry name" value="Tscrpt_reg_AraC-type_HTH"/>
</dbReference>
<sequence>MTEPMADRGRGTATALTVPETPPATEMEALPLTTNSHLRQRDLPIDAMRVWTMSFSPVRFRRTPEQIAQCDPSTYNIVLLREGALRRVDGATDVTYQPGDVHLNDSSLPFRLDAHGARTISCVGVELPKAMLALPEDRARSLVGRRLSAREGLGGLLATVLDHIVADHDSYRSADAPRLAVVLRDVLTGLFTNALEDERQYIPAAVHRRDLLLRMQAFIDQQLHNPELGPRLVAAAHNVSTSYVHRLFGEEGITVAGWIRERRLQQARRDLTDPAMHTVPVHHIAARWGFSHHAAFTRAFRAAYGVAPSDLRRDALPRTPWRECQETEEAALTT</sequence>
<dbReference type="SUPFAM" id="SSF46689">
    <property type="entry name" value="Homeodomain-like"/>
    <property type="match status" value="1"/>
</dbReference>
<dbReference type="InterPro" id="IPR009057">
    <property type="entry name" value="Homeodomain-like_sf"/>
</dbReference>
<dbReference type="AlphaFoldDB" id="H8G603"/>
<dbReference type="PROSITE" id="PS01124">
    <property type="entry name" value="HTH_ARAC_FAMILY_2"/>
    <property type="match status" value="1"/>
</dbReference>
<dbReference type="RefSeq" id="WP_005445203.1">
    <property type="nucleotide sequence ID" value="NZ_CM001466.1"/>
</dbReference>
<dbReference type="Proteomes" id="UP000004705">
    <property type="component" value="Chromosome"/>
</dbReference>
<keyword evidence="6" id="KW-1185">Reference proteome</keyword>
<dbReference type="PANTHER" id="PTHR46796:SF6">
    <property type="entry name" value="ARAC SUBFAMILY"/>
    <property type="match status" value="1"/>
</dbReference>
<name>H8G603_9PSEU</name>
<evidence type="ECO:0000313" key="5">
    <source>
        <dbReference type="EMBL" id="EHY91280.1"/>
    </source>
</evidence>
<proteinExistence type="predicted"/>
<evidence type="ECO:0000256" key="3">
    <source>
        <dbReference type="ARBA" id="ARBA00023163"/>
    </source>
</evidence>
<dbReference type="InterPro" id="IPR018060">
    <property type="entry name" value="HTH_AraC"/>
</dbReference>
<dbReference type="EMBL" id="CM001466">
    <property type="protein sequence ID" value="EHY91280.1"/>
    <property type="molecule type" value="Genomic_DNA"/>
</dbReference>
<evidence type="ECO:0000313" key="6">
    <source>
        <dbReference type="Proteomes" id="UP000004705"/>
    </source>
</evidence>